<sequence length="199" mass="21282">MNADSRPSGIYRSAVKCVTFAGMFSCCRRRFLRDTTRLGIVAVSYPRVGRMVSTRAGNSHDPQERILVASASGIHLEKPSVADRDTTSSPQQSQAAALLGIHPGCFVIPAVADGDVCVGFLRMGRLLSTYIRLILIINFAVHAATVAAPGLGSEEKGGDGDRGGCGGGDSSDCLIYSIYRVCNLPVRQPVRSGRLARRW</sequence>
<keyword evidence="2" id="KW-1185">Reference proteome</keyword>
<proteinExistence type="predicted"/>
<dbReference type="Proteomes" id="UP000318778">
    <property type="component" value="Segment"/>
</dbReference>
<reference evidence="1" key="1">
    <citation type="journal article" date="2017" name="Virus Res.">
        <title>Complete genomic characterisation of two novel poxviruses (WKPV and EKPV) from western and eastern grey kangaroos.</title>
        <authorList>
            <person name="Bennett M."/>
            <person name="Tu S.L."/>
            <person name="Upton C."/>
            <person name="McArtor C."/>
            <person name="Gillett A."/>
            <person name="Laird T."/>
            <person name="O'Dea M."/>
        </authorList>
    </citation>
    <scope>NUCLEOTIDE SEQUENCE [LARGE SCALE GENOMIC DNA]</scope>
    <source>
        <strain evidence="1">Western Australia</strain>
    </source>
</reference>
<evidence type="ECO:0000313" key="2">
    <source>
        <dbReference type="Proteomes" id="UP000318778"/>
    </source>
</evidence>
<accession>A0A2C9DSH1</accession>
<dbReference type="EMBL" id="MF467280">
    <property type="protein sequence ID" value="ATI20954.1"/>
    <property type="molecule type" value="Genomic_DNA"/>
</dbReference>
<organism evidence="1">
    <name type="scientific">Western grey kangaroopox virus</name>
    <dbReference type="NCBI Taxonomy" id="1566307"/>
    <lineage>
        <taxon>Viruses</taxon>
        <taxon>Varidnaviria</taxon>
        <taxon>Bamfordvirae</taxon>
        <taxon>Nucleocytoviricota</taxon>
        <taxon>Pokkesviricetes</taxon>
        <taxon>Chitovirales</taxon>
        <taxon>Poxviridae</taxon>
        <taxon>Chordopoxvirinae</taxon>
        <taxon>Macropopoxvirus</taxon>
        <taxon>Macropopoxvirus mfuliginosuspox</taxon>
        <taxon>Western kangaroopox virus</taxon>
    </lineage>
</organism>
<evidence type="ECO:0000313" key="1">
    <source>
        <dbReference type="EMBL" id="ATI20954.1"/>
    </source>
</evidence>
<name>A0A2C9DSH1_9POXV</name>
<protein>
    <submittedName>
        <fullName evidence="1">Uncharacterized protein</fullName>
    </submittedName>
</protein>